<dbReference type="GO" id="GO:0046872">
    <property type="term" value="F:metal ion binding"/>
    <property type="evidence" value="ECO:0007669"/>
    <property type="project" value="UniProtKB-KW"/>
</dbReference>
<feature type="domain" description="Integrase catalytic" evidence="5">
    <location>
        <begin position="261"/>
        <end position="370"/>
    </location>
</feature>
<comment type="caution">
    <text evidence="6">The sequence shown here is derived from an EMBL/GenBank/DDBJ whole genome shotgun (WGS) entry which is preliminary data.</text>
</comment>
<evidence type="ECO:0000256" key="1">
    <source>
        <dbReference type="ARBA" id="ARBA00022723"/>
    </source>
</evidence>
<dbReference type="PANTHER" id="PTHR42648">
    <property type="entry name" value="TRANSPOSASE, PUTATIVE-RELATED"/>
    <property type="match status" value="1"/>
</dbReference>
<protein>
    <submittedName>
        <fullName evidence="6">Copia protein</fullName>
    </submittedName>
</protein>
<feature type="coiled-coil region" evidence="3">
    <location>
        <begin position="126"/>
        <end position="160"/>
    </location>
</feature>
<dbReference type="GO" id="GO:0015074">
    <property type="term" value="P:DNA integration"/>
    <property type="evidence" value="ECO:0007669"/>
    <property type="project" value="InterPro"/>
</dbReference>
<dbReference type="AlphaFoldDB" id="A0A699GSJ0"/>
<dbReference type="InterPro" id="IPR012337">
    <property type="entry name" value="RNaseH-like_sf"/>
</dbReference>
<dbReference type="GO" id="GO:0003676">
    <property type="term" value="F:nucleic acid binding"/>
    <property type="evidence" value="ECO:0007669"/>
    <property type="project" value="InterPro"/>
</dbReference>
<keyword evidence="3" id="KW-0175">Coiled coil</keyword>
<dbReference type="GO" id="GO:0016787">
    <property type="term" value="F:hydrolase activity"/>
    <property type="evidence" value="ECO:0007669"/>
    <property type="project" value="UniProtKB-KW"/>
</dbReference>
<proteinExistence type="predicted"/>
<dbReference type="InterPro" id="IPR001584">
    <property type="entry name" value="Integrase_cat-core"/>
</dbReference>
<dbReference type="Gene3D" id="3.30.420.10">
    <property type="entry name" value="Ribonuclease H-like superfamily/Ribonuclease H"/>
    <property type="match status" value="1"/>
</dbReference>
<evidence type="ECO:0000256" key="4">
    <source>
        <dbReference type="SAM" id="MobiDB-lite"/>
    </source>
</evidence>
<gene>
    <name evidence="6" type="ORF">Tci_121975</name>
</gene>
<keyword evidence="1" id="KW-0479">Metal-binding</keyword>
<keyword evidence="2" id="KW-0378">Hydrolase</keyword>
<evidence type="ECO:0000259" key="5">
    <source>
        <dbReference type="PROSITE" id="PS50994"/>
    </source>
</evidence>
<dbReference type="InterPro" id="IPR013103">
    <property type="entry name" value="RVT_2"/>
</dbReference>
<dbReference type="Pfam" id="PF07727">
    <property type="entry name" value="RVT_2"/>
    <property type="match status" value="1"/>
</dbReference>
<organism evidence="6">
    <name type="scientific">Tanacetum cinerariifolium</name>
    <name type="common">Dalmatian daisy</name>
    <name type="synonym">Chrysanthemum cinerariifolium</name>
    <dbReference type="NCBI Taxonomy" id="118510"/>
    <lineage>
        <taxon>Eukaryota</taxon>
        <taxon>Viridiplantae</taxon>
        <taxon>Streptophyta</taxon>
        <taxon>Embryophyta</taxon>
        <taxon>Tracheophyta</taxon>
        <taxon>Spermatophyta</taxon>
        <taxon>Magnoliopsida</taxon>
        <taxon>eudicotyledons</taxon>
        <taxon>Gunneridae</taxon>
        <taxon>Pentapetalae</taxon>
        <taxon>asterids</taxon>
        <taxon>campanulids</taxon>
        <taxon>Asterales</taxon>
        <taxon>Asteraceae</taxon>
        <taxon>Asteroideae</taxon>
        <taxon>Anthemideae</taxon>
        <taxon>Anthemidinae</taxon>
        <taxon>Tanacetum</taxon>
    </lineage>
</organism>
<evidence type="ECO:0000313" key="6">
    <source>
        <dbReference type="EMBL" id="GEV49998.1"/>
    </source>
</evidence>
<sequence>MVNTSLKKLKNHLAGFNMVVKERTTATAITEVINKDIVNIVVNSSVDNASMNVHECKKCLKLDTELLNKKNFIEKETYDKLFRRYTTLEKHCIYLEVDTQLNREIFQRDNSVSTQSVLNFDQYFELIELKAQSQEKDTIIRKLKERIKSLSGNVNKDKENGLIIAALKDELRKLKGKALGVKPFTNASGSQPAGTAIVQHSKLNANFELICVKCSGCMLYDNHDLCVLNVINDVNARLKSKSVKKTSKRKVWKPTGKAPVRQIITDNGTEFVKQTLREYYEKVGISRETSVARSPQQNGVVKRCNHTLIEAARTMTRVKPSSSTPFVPTLKNDWDLLFQPMFDELINPPPSVDLPAPEVIAPIAKVVALEPAASTSSPSSTTVDQDAPSPIEPTTYKDTLTQACWIEAMQGELNESKRLEAWELIPHVKMAFLNDIMQEEVYVSQPDGFVDKDNLNHVYKLKKALYGLKQAPRTERIEFLINKLGMRSFTLETLKQLADEAEK</sequence>
<evidence type="ECO:0000256" key="3">
    <source>
        <dbReference type="SAM" id="Coils"/>
    </source>
</evidence>
<reference evidence="6" key="1">
    <citation type="journal article" date="2019" name="Sci. Rep.">
        <title>Draft genome of Tanacetum cinerariifolium, the natural source of mosquito coil.</title>
        <authorList>
            <person name="Yamashiro T."/>
            <person name="Shiraishi A."/>
            <person name="Satake H."/>
            <person name="Nakayama K."/>
        </authorList>
    </citation>
    <scope>NUCLEOTIDE SEQUENCE</scope>
</reference>
<name>A0A699GSJ0_TANCI</name>
<dbReference type="PANTHER" id="PTHR42648:SF32">
    <property type="entry name" value="RIBONUCLEASE H-LIKE DOMAIN, GAG-PRE-INTEGRASE DOMAIN PROTEIN-RELATED"/>
    <property type="match status" value="1"/>
</dbReference>
<dbReference type="EMBL" id="BKCJ010025332">
    <property type="protein sequence ID" value="GEV49998.1"/>
    <property type="molecule type" value="Genomic_DNA"/>
</dbReference>
<evidence type="ECO:0000256" key="2">
    <source>
        <dbReference type="ARBA" id="ARBA00022801"/>
    </source>
</evidence>
<dbReference type="PROSITE" id="PS50994">
    <property type="entry name" value="INTEGRASE"/>
    <property type="match status" value="1"/>
</dbReference>
<dbReference type="InterPro" id="IPR039537">
    <property type="entry name" value="Retrotran_Ty1/copia-like"/>
</dbReference>
<accession>A0A699GSJ0</accession>
<feature type="region of interest" description="Disordered" evidence="4">
    <location>
        <begin position="374"/>
        <end position="394"/>
    </location>
</feature>
<dbReference type="SUPFAM" id="SSF53098">
    <property type="entry name" value="Ribonuclease H-like"/>
    <property type="match status" value="1"/>
</dbReference>
<dbReference type="InterPro" id="IPR036397">
    <property type="entry name" value="RNaseH_sf"/>
</dbReference>